<dbReference type="PROSITE" id="PS00600">
    <property type="entry name" value="AA_TRANSFER_CLASS_3"/>
    <property type="match status" value="1"/>
</dbReference>
<proteinExistence type="inferred from homology"/>
<evidence type="ECO:0000256" key="4">
    <source>
        <dbReference type="ARBA" id="ARBA00022898"/>
    </source>
</evidence>
<evidence type="ECO:0000313" key="7">
    <source>
        <dbReference type="Proteomes" id="UP000077926"/>
    </source>
</evidence>
<evidence type="ECO:0008006" key="8">
    <source>
        <dbReference type="Google" id="ProtNLM"/>
    </source>
</evidence>
<keyword evidence="3" id="KW-0808">Transferase</keyword>
<evidence type="ECO:0000256" key="2">
    <source>
        <dbReference type="ARBA" id="ARBA00022576"/>
    </source>
</evidence>
<dbReference type="PANTHER" id="PTHR43094:SF1">
    <property type="entry name" value="AMINOTRANSFERASE CLASS-III"/>
    <property type="match status" value="1"/>
</dbReference>
<dbReference type="KEGG" id="bmur:ABE28_018455"/>
<evidence type="ECO:0000313" key="6">
    <source>
        <dbReference type="EMBL" id="AOH56352.1"/>
    </source>
</evidence>
<dbReference type="Proteomes" id="UP000077926">
    <property type="component" value="Chromosome"/>
</dbReference>
<evidence type="ECO:0000256" key="1">
    <source>
        <dbReference type="ARBA" id="ARBA00008954"/>
    </source>
</evidence>
<dbReference type="GO" id="GO:0030170">
    <property type="term" value="F:pyridoxal phosphate binding"/>
    <property type="evidence" value="ECO:0007669"/>
    <property type="project" value="InterPro"/>
</dbReference>
<name>A0A1B3XT18_9BACI</name>
<dbReference type="InterPro" id="IPR015421">
    <property type="entry name" value="PyrdxlP-dep_Trfase_major"/>
</dbReference>
<dbReference type="CDD" id="cd00610">
    <property type="entry name" value="OAT_like"/>
    <property type="match status" value="1"/>
</dbReference>
<reference evidence="6 7" key="1">
    <citation type="submission" date="2016-08" db="EMBL/GenBank/DDBJ databases">
        <title>Complete genome sequence of Bacillus muralis G25-68, a strain with toxicity to nematodes.</title>
        <authorList>
            <person name="Zheng Z."/>
        </authorList>
    </citation>
    <scope>NUCLEOTIDE SEQUENCE [LARGE SCALE GENOMIC DNA]</scope>
    <source>
        <strain evidence="6 7">G25-68</strain>
    </source>
</reference>
<organism evidence="6 7">
    <name type="scientific">Peribacillus muralis</name>
    <dbReference type="NCBI Taxonomy" id="264697"/>
    <lineage>
        <taxon>Bacteria</taxon>
        <taxon>Bacillati</taxon>
        <taxon>Bacillota</taxon>
        <taxon>Bacilli</taxon>
        <taxon>Bacillales</taxon>
        <taxon>Bacillaceae</taxon>
        <taxon>Peribacillus</taxon>
    </lineage>
</organism>
<evidence type="ECO:0000256" key="5">
    <source>
        <dbReference type="RuleBase" id="RU003560"/>
    </source>
</evidence>
<evidence type="ECO:0000256" key="3">
    <source>
        <dbReference type="ARBA" id="ARBA00022679"/>
    </source>
</evidence>
<sequence length="455" mass="49666">MKRNHLIKPTLGQHYPTISHGIGVYLYDTDGNPYIDGSSGAVTASIGHGVSEVVEAMTEQAGKISFAYRSHFTSDAAEALAKKLSDLAPGDLNWSFFVNSGSEATETAMKIAIQHWQEKGFERKNRIISRWTSYHGITMGALSMSGHVPRRKRFVPLLEDFPTIPAPYCYRCPYNVEAASCQLQCANELETAIQRIGSENVAAFIAEPIIGASAGAVTPPLGYYPRIKEICERYDILFIADEVMTGMGRTGKMFAMEHWGVIPDIIALGKGMSAGYTPMAATMISDRVMEPILTGSKSIMAGHTYSANPLSAAISLEVLTYLERNELVLAAKEKGDYLLQKLQMLARQFEIIGDVRGKGLLLGLEFVSNRASKRPFEQQSGITSRLVTKAFEKGLLIYPASGAIEGIAGDAVIVSPPLVITKEEIGRLVEILGASLEELQQELYREGLMGNMQAM</sequence>
<dbReference type="Gene3D" id="3.90.1150.10">
    <property type="entry name" value="Aspartate Aminotransferase, domain 1"/>
    <property type="match status" value="1"/>
</dbReference>
<dbReference type="PIRSF" id="PIRSF000521">
    <property type="entry name" value="Transaminase_4ab_Lys_Orn"/>
    <property type="match status" value="1"/>
</dbReference>
<dbReference type="GO" id="GO:0008483">
    <property type="term" value="F:transaminase activity"/>
    <property type="evidence" value="ECO:0007669"/>
    <property type="project" value="UniProtKB-KW"/>
</dbReference>
<dbReference type="InterPro" id="IPR005814">
    <property type="entry name" value="Aminotrans_3"/>
</dbReference>
<dbReference type="NCBIfam" id="NF005375">
    <property type="entry name" value="PRK06917.1"/>
    <property type="match status" value="1"/>
</dbReference>
<dbReference type="FunFam" id="3.40.640.10:FF:000014">
    <property type="entry name" value="Adenosylmethionine-8-amino-7-oxononanoate aminotransferase, probable"/>
    <property type="match status" value="1"/>
</dbReference>
<keyword evidence="4 5" id="KW-0663">Pyridoxal phosphate</keyword>
<dbReference type="Pfam" id="PF00202">
    <property type="entry name" value="Aminotran_3"/>
    <property type="match status" value="1"/>
</dbReference>
<dbReference type="AlphaFoldDB" id="A0A1B3XT18"/>
<dbReference type="SUPFAM" id="SSF53383">
    <property type="entry name" value="PLP-dependent transferases"/>
    <property type="match status" value="1"/>
</dbReference>
<keyword evidence="7" id="KW-1185">Reference proteome</keyword>
<accession>A0A1B3XT18</accession>
<dbReference type="InterPro" id="IPR015424">
    <property type="entry name" value="PyrdxlP-dep_Trfase"/>
</dbReference>
<gene>
    <name evidence="6" type="ORF">ABE28_018455</name>
</gene>
<protein>
    <recommendedName>
        <fullName evidence="8">Aminotransferase class III</fullName>
    </recommendedName>
</protein>
<dbReference type="InterPro" id="IPR015422">
    <property type="entry name" value="PyrdxlP-dep_Trfase_small"/>
</dbReference>
<dbReference type="OrthoDB" id="9807885at2"/>
<dbReference type="InterPro" id="IPR049704">
    <property type="entry name" value="Aminotrans_3_PPA_site"/>
</dbReference>
<keyword evidence="2" id="KW-0032">Aminotransferase</keyword>
<dbReference type="RefSeq" id="WP_064465644.1">
    <property type="nucleotide sequence ID" value="NZ_CP017080.1"/>
</dbReference>
<dbReference type="Gene3D" id="3.40.640.10">
    <property type="entry name" value="Type I PLP-dependent aspartate aminotransferase-like (Major domain)"/>
    <property type="match status" value="1"/>
</dbReference>
<dbReference type="STRING" id="264697.ABE28_018455"/>
<comment type="similarity">
    <text evidence="1 5">Belongs to the class-III pyridoxal-phosphate-dependent aminotransferase family.</text>
</comment>
<dbReference type="PANTHER" id="PTHR43094">
    <property type="entry name" value="AMINOTRANSFERASE"/>
    <property type="match status" value="1"/>
</dbReference>
<dbReference type="EMBL" id="CP017080">
    <property type="protein sequence ID" value="AOH56352.1"/>
    <property type="molecule type" value="Genomic_DNA"/>
</dbReference>